<evidence type="ECO:0000313" key="2">
    <source>
        <dbReference type="Proteomes" id="UP001177021"/>
    </source>
</evidence>
<name>A0ACB0LE27_TRIPR</name>
<sequence length="374" mass="42468">MIFGKISEVKTKMDFIQWLGPDMSIKVLSYLDHPCDLVRVSSVSRSWNRFVIENGLCKQLFFEMFPEISDVVDSVEVDNMMIEPVTNMLDNCANWECLKREHKAYAVMAFELKPYVKNCISKAIAASSTNNYPEESIVNTLEPGDRTENRASYWLSEGQSSPGVPESLVYKLCSKICLITKIRVQPFQAYFQDGSPIYSAYTIRFRIGHPRHHIKLESAIAHGIATSNMVGDTTQFVWTYTSPYYQMLQENQLQEFTLPEPALGIGGVLLVELRGRVQQQGLYYYIGISHVQVVGLPILQAFDVKTYQPSGKYTLKYCPPDNCIYSASSSRSDSNNHSRLWSLTSSITKLDVILFMMHCLVLVLGILLLMTKKL</sequence>
<reference evidence="1" key="1">
    <citation type="submission" date="2023-10" db="EMBL/GenBank/DDBJ databases">
        <authorList>
            <person name="Rodriguez Cubillos JULIANA M."/>
            <person name="De Vega J."/>
        </authorList>
    </citation>
    <scope>NUCLEOTIDE SEQUENCE</scope>
</reference>
<keyword evidence="2" id="KW-1185">Reference proteome</keyword>
<dbReference type="Proteomes" id="UP001177021">
    <property type="component" value="Unassembled WGS sequence"/>
</dbReference>
<evidence type="ECO:0000313" key="1">
    <source>
        <dbReference type="EMBL" id="CAJ2666631.1"/>
    </source>
</evidence>
<protein>
    <submittedName>
        <fullName evidence="1">Uncharacterized protein</fullName>
    </submittedName>
</protein>
<dbReference type="EMBL" id="CASHSV030000513">
    <property type="protein sequence ID" value="CAJ2666631.1"/>
    <property type="molecule type" value="Genomic_DNA"/>
</dbReference>
<proteinExistence type="predicted"/>
<gene>
    <name evidence="1" type="ORF">MILVUS5_LOCUS31402</name>
</gene>
<comment type="caution">
    <text evidence="1">The sequence shown here is derived from an EMBL/GenBank/DDBJ whole genome shotgun (WGS) entry which is preliminary data.</text>
</comment>
<organism evidence="1 2">
    <name type="scientific">Trifolium pratense</name>
    <name type="common">Red clover</name>
    <dbReference type="NCBI Taxonomy" id="57577"/>
    <lineage>
        <taxon>Eukaryota</taxon>
        <taxon>Viridiplantae</taxon>
        <taxon>Streptophyta</taxon>
        <taxon>Embryophyta</taxon>
        <taxon>Tracheophyta</taxon>
        <taxon>Spermatophyta</taxon>
        <taxon>Magnoliopsida</taxon>
        <taxon>eudicotyledons</taxon>
        <taxon>Gunneridae</taxon>
        <taxon>Pentapetalae</taxon>
        <taxon>rosids</taxon>
        <taxon>fabids</taxon>
        <taxon>Fabales</taxon>
        <taxon>Fabaceae</taxon>
        <taxon>Papilionoideae</taxon>
        <taxon>50 kb inversion clade</taxon>
        <taxon>NPAAA clade</taxon>
        <taxon>Hologalegina</taxon>
        <taxon>IRL clade</taxon>
        <taxon>Trifolieae</taxon>
        <taxon>Trifolium</taxon>
    </lineage>
</organism>
<accession>A0ACB0LE27</accession>